<dbReference type="Pfam" id="PF01925">
    <property type="entry name" value="TauE"/>
    <property type="match status" value="1"/>
</dbReference>
<sequence>MGEVTLAVIAGFVVALLGTAVGVSGAVFLLPVELSVLGVSGPAVSATNLLFNVISTPAALRRLRIKAEPSSPRSGTDHAGMVAAVCVPAAVLGAYARVSVLADPGRFRLLLVAVLLPLGVNLLMRSVRGTRKTWRQAREPMGEGRVRLLAGLAFLTGCIGGVLGIGGGSLLAPALVGLACWPVRRTAPLALTATLSTSVTGLVAYTLLDFADIGVAPAAPFWDIGLALGLGGLGGASAASALQHRLLQHRLGERLLTALLGAIATTTAISYLLRA</sequence>
<dbReference type="OrthoDB" id="9788634at2"/>
<evidence type="ECO:0000313" key="7">
    <source>
        <dbReference type="EMBL" id="ACZ87982.1"/>
    </source>
</evidence>
<dbReference type="PANTHER" id="PTHR43701">
    <property type="entry name" value="MEMBRANE TRANSPORTER PROTEIN MJ0441-RELATED"/>
    <property type="match status" value="1"/>
</dbReference>
<comment type="similarity">
    <text evidence="2 6">Belongs to the 4-toluene sulfonate uptake permease (TSUP) (TC 2.A.102) family.</text>
</comment>
<feature type="transmembrane region" description="Helical" evidence="6">
    <location>
        <begin position="75"/>
        <end position="95"/>
    </location>
</feature>
<dbReference type="RefSeq" id="WP_012891719.1">
    <property type="nucleotide sequence ID" value="NC_013595.1"/>
</dbReference>
<evidence type="ECO:0000313" key="8">
    <source>
        <dbReference type="Proteomes" id="UP000002029"/>
    </source>
</evidence>
<dbReference type="EMBL" id="CP001814">
    <property type="protein sequence ID" value="ACZ87982.1"/>
    <property type="molecule type" value="Genomic_DNA"/>
</dbReference>
<feature type="transmembrane region" description="Helical" evidence="6">
    <location>
        <begin position="35"/>
        <end position="54"/>
    </location>
</feature>
<keyword evidence="5 6" id="KW-0472">Membrane</keyword>
<dbReference type="eggNOG" id="COG0730">
    <property type="taxonomic scope" value="Bacteria"/>
</dbReference>
<feature type="transmembrane region" description="Helical" evidence="6">
    <location>
        <begin position="187"/>
        <end position="208"/>
    </location>
</feature>
<dbReference type="GO" id="GO:0005886">
    <property type="term" value="C:plasma membrane"/>
    <property type="evidence" value="ECO:0007669"/>
    <property type="project" value="UniProtKB-SubCell"/>
</dbReference>
<evidence type="ECO:0000256" key="5">
    <source>
        <dbReference type="ARBA" id="ARBA00023136"/>
    </source>
</evidence>
<gene>
    <name evidence="7" type="ordered locus">Sros_5209</name>
</gene>
<dbReference type="KEGG" id="sro:Sros_5209"/>
<dbReference type="STRING" id="479432.Sros_5209"/>
<reference evidence="7 8" key="1">
    <citation type="journal article" date="2010" name="Stand. Genomic Sci.">
        <title>Complete genome sequence of Streptosporangium roseum type strain (NI 9100).</title>
        <authorList>
            <person name="Nolan M."/>
            <person name="Sikorski J."/>
            <person name="Jando M."/>
            <person name="Lucas S."/>
            <person name="Lapidus A."/>
            <person name="Glavina Del Rio T."/>
            <person name="Chen F."/>
            <person name="Tice H."/>
            <person name="Pitluck S."/>
            <person name="Cheng J.F."/>
            <person name="Chertkov O."/>
            <person name="Sims D."/>
            <person name="Meincke L."/>
            <person name="Brettin T."/>
            <person name="Han C."/>
            <person name="Detter J.C."/>
            <person name="Bruce D."/>
            <person name="Goodwin L."/>
            <person name="Land M."/>
            <person name="Hauser L."/>
            <person name="Chang Y.J."/>
            <person name="Jeffries C.D."/>
            <person name="Ivanova N."/>
            <person name="Mavromatis K."/>
            <person name="Mikhailova N."/>
            <person name="Chen A."/>
            <person name="Palaniappan K."/>
            <person name="Chain P."/>
            <person name="Rohde M."/>
            <person name="Goker M."/>
            <person name="Bristow J."/>
            <person name="Eisen J.A."/>
            <person name="Markowitz V."/>
            <person name="Hugenholtz P."/>
            <person name="Kyrpides N.C."/>
            <person name="Klenk H.P."/>
        </authorList>
    </citation>
    <scope>NUCLEOTIDE SEQUENCE [LARGE SCALE GENOMIC DNA]</scope>
    <source>
        <strain evidence="8">ATCC 12428 / DSM 43021 / JCM 3005 / NI 9100</strain>
    </source>
</reference>
<evidence type="ECO:0000256" key="2">
    <source>
        <dbReference type="ARBA" id="ARBA00009142"/>
    </source>
</evidence>
<evidence type="ECO:0000256" key="4">
    <source>
        <dbReference type="ARBA" id="ARBA00022989"/>
    </source>
</evidence>
<dbReference type="Proteomes" id="UP000002029">
    <property type="component" value="Chromosome"/>
</dbReference>
<protein>
    <recommendedName>
        <fullName evidence="6">Probable membrane transporter protein</fullName>
    </recommendedName>
</protein>
<evidence type="ECO:0000256" key="6">
    <source>
        <dbReference type="RuleBase" id="RU363041"/>
    </source>
</evidence>
<name>D2BAF7_STRRD</name>
<dbReference type="InterPro" id="IPR002781">
    <property type="entry name" value="TM_pro_TauE-like"/>
</dbReference>
<evidence type="ECO:0000256" key="1">
    <source>
        <dbReference type="ARBA" id="ARBA00004141"/>
    </source>
</evidence>
<dbReference type="InterPro" id="IPR051598">
    <property type="entry name" value="TSUP/Inactive_protease-like"/>
</dbReference>
<evidence type="ECO:0000256" key="3">
    <source>
        <dbReference type="ARBA" id="ARBA00022692"/>
    </source>
</evidence>
<keyword evidence="8" id="KW-1185">Reference proteome</keyword>
<dbReference type="HOGENOM" id="CLU_076046_0_0_11"/>
<accession>D2BAF7</accession>
<organism evidence="7 8">
    <name type="scientific">Streptosporangium roseum (strain ATCC 12428 / DSM 43021 / JCM 3005 / KCTC 9067 / NCIMB 10171 / NRRL 2505 / NI 9100)</name>
    <dbReference type="NCBI Taxonomy" id="479432"/>
    <lineage>
        <taxon>Bacteria</taxon>
        <taxon>Bacillati</taxon>
        <taxon>Actinomycetota</taxon>
        <taxon>Actinomycetes</taxon>
        <taxon>Streptosporangiales</taxon>
        <taxon>Streptosporangiaceae</taxon>
        <taxon>Streptosporangium</taxon>
    </lineage>
</organism>
<dbReference type="AlphaFoldDB" id="D2BAF7"/>
<dbReference type="PANTHER" id="PTHR43701:SF2">
    <property type="entry name" value="MEMBRANE TRANSPORTER PROTEIN YJNA-RELATED"/>
    <property type="match status" value="1"/>
</dbReference>
<comment type="subcellular location">
    <subcellularLocation>
        <location evidence="6">Cell membrane</location>
        <topology evidence="6">Multi-pass membrane protein</topology>
    </subcellularLocation>
    <subcellularLocation>
        <location evidence="1">Membrane</location>
        <topology evidence="1">Multi-pass membrane protein</topology>
    </subcellularLocation>
</comment>
<feature type="transmembrane region" description="Helical" evidence="6">
    <location>
        <begin position="107"/>
        <end position="127"/>
    </location>
</feature>
<keyword evidence="4 6" id="KW-1133">Transmembrane helix</keyword>
<keyword evidence="3 6" id="KW-0812">Transmembrane</keyword>
<feature type="transmembrane region" description="Helical" evidence="6">
    <location>
        <begin position="220"/>
        <end position="242"/>
    </location>
</feature>
<proteinExistence type="inferred from homology"/>
<feature type="transmembrane region" description="Helical" evidence="6">
    <location>
        <begin position="254"/>
        <end position="273"/>
    </location>
</feature>
<keyword evidence="6" id="KW-1003">Cell membrane</keyword>
<feature type="transmembrane region" description="Helical" evidence="6">
    <location>
        <begin position="148"/>
        <end position="175"/>
    </location>
</feature>